<reference evidence="5" key="1">
    <citation type="journal article" date="2020" name="MBio">
        <title>Horizontal gene transfer to a defensive symbiont with a reduced genome amongst a multipartite beetle microbiome.</title>
        <authorList>
            <person name="Waterworth S.C."/>
            <person name="Florez L.V."/>
            <person name="Rees E.R."/>
            <person name="Hertweck C."/>
            <person name="Kaltenpoth M."/>
            <person name="Kwan J.C."/>
        </authorList>
    </citation>
    <scope>NUCLEOTIDE SEQUENCE [LARGE SCALE GENOMIC DNA]</scope>
</reference>
<organism evidence="4 5">
    <name type="scientific">Paracidovorax wautersii</name>
    <dbReference type="NCBI Taxonomy" id="1177982"/>
    <lineage>
        <taxon>Bacteria</taxon>
        <taxon>Pseudomonadati</taxon>
        <taxon>Pseudomonadota</taxon>
        <taxon>Betaproteobacteria</taxon>
        <taxon>Burkholderiales</taxon>
        <taxon>Comamonadaceae</taxon>
        <taxon>Paracidovorax</taxon>
    </lineage>
</organism>
<dbReference type="GO" id="GO:0016747">
    <property type="term" value="F:acyltransferase activity, transferring groups other than amino-acyl groups"/>
    <property type="evidence" value="ECO:0007669"/>
    <property type="project" value="InterPro"/>
</dbReference>
<dbReference type="Gene3D" id="3.40.630.30">
    <property type="match status" value="1"/>
</dbReference>
<dbReference type="InterPro" id="IPR050832">
    <property type="entry name" value="Bact_Acetyltransf"/>
</dbReference>
<dbReference type="Pfam" id="PF00583">
    <property type="entry name" value="Acetyltransf_1"/>
    <property type="match status" value="1"/>
</dbReference>
<gene>
    <name evidence="4" type="ORF">GAK30_00075</name>
</gene>
<keyword evidence="1" id="KW-0808">Transferase</keyword>
<dbReference type="InterPro" id="IPR000182">
    <property type="entry name" value="GNAT_dom"/>
</dbReference>
<accession>A0A7V8FSE6</accession>
<dbReference type="AlphaFoldDB" id="A0A7V8FSE6"/>
<dbReference type="PANTHER" id="PTHR43877:SF2">
    <property type="entry name" value="AMINOALKYLPHOSPHONATE N-ACETYLTRANSFERASE-RELATED"/>
    <property type="match status" value="1"/>
</dbReference>
<evidence type="ECO:0000256" key="2">
    <source>
        <dbReference type="ARBA" id="ARBA00023315"/>
    </source>
</evidence>
<evidence type="ECO:0000313" key="5">
    <source>
        <dbReference type="Proteomes" id="UP000461670"/>
    </source>
</evidence>
<dbReference type="PANTHER" id="PTHR43877">
    <property type="entry name" value="AMINOALKYLPHOSPHONATE N-ACETYLTRANSFERASE-RELATED-RELATED"/>
    <property type="match status" value="1"/>
</dbReference>
<evidence type="ECO:0000256" key="1">
    <source>
        <dbReference type="ARBA" id="ARBA00022679"/>
    </source>
</evidence>
<dbReference type="Proteomes" id="UP000461670">
    <property type="component" value="Unassembled WGS sequence"/>
</dbReference>
<sequence length="221" mass="24400">MSDTLVHSSPDDERARPLLQSLDLEYEKRYGDLRAKDDGPPEINRYPVQAFVPPLGDFLLLIRDGKTVAGGAYMSHDDDTVEIKRGWTDATLRRQGLSRIIMAALEDSAVRQGYSRAYLSTGFRQPEAVALYLSLGYRPLFDTSVDPALVRSLPFEKLIGKRAGQVSDTPLRPTSASLEAATALVGRVKDEQERKILARVARYRPTPRTSDAPVVQALAGS</sequence>
<feature type="domain" description="N-acetyltransferase" evidence="3">
    <location>
        <begin position="17"/>
        <end position="156"/>
    </location>
</feature>
<comment type="caution">
    <text evidence="4">The sequence shown here is derived from an EMBL/GenBank/DDBJ whole genome shotgun (WGS) entry which is preliminary data.</text>
</comment>
<protein>
    <recommendedName>
        <fullName evidence="3">N-acetyltransferase domain-containing protein</fullName>
    </recommendedName>
</protein>
<proteinExistence type="predicted"/>
<evidence type="ECO:0000313" key="4">
    <source>
        <dbReference type="EMBL" id="KAF1024056.1"/>
    </source>
</evidence>
<keyword evidence="2" id="KW-0012">Acyltransferase</keyword>
<dbReference type="PROSITE" id="PS51186">
    <property type="entry name" value="GNAT"/>
    <property type="match status" value="1"/>
</dbReference>
<dbReference type="EMBL" id="WNDQ01000001">
    <property type="protein sequence ID" value="KAF1024056.1"/>
    <property type="molecule type" value="Genomic_DNA"/>
</dbReference>
<name>A0A7V8FSE6_9BURK</name>
<dbReference type="InterPro" id="IPR016181">
    <property type="entry name" value="Acyl_CoA_acyltransferase"/>
</dbReference>
<dbReference type="SUPFAM" id="SSF55729">
    <property type="entry name" value="Acyl-CoA N-acyltransferases (Nat)"/>
    <property type="match status" value="1"/>
</dbReference>
<evidence type="ECO:0000259" key="3">
    <source>
        <dbReference type="PROSITE" id="PS51186"/>
    </source>
</evidence>